<gene>
    <name evidence="1" type="ordered locus">Gmet_2044</name>
</gene>
<organism evidence="1 2">
    <name type="scientific">Geobacter metallireducens (strain ATCC 53774 / DSM 7210 / GS-15)</name>
    <dbReference type="NCBI Taxonomy" id="269799"/>
    <lineage>
        <taxon>Bacteria</taxon>
        <taxon>Pseudomonadati</taxon>
        <taxon>Thermodesulfobacteriota</taxon>
        <taxon>Desulfuromonadia</taxon>
        <taxon>Geobacterales</taxon>
        <taxon>Geobacteraceae</taxon>
        <taxon>Geobacter</taxon>
    </lineage>
</organism>
<proteinExistence type="predicted"/>
<evidence type="ECO:0000313" key="2">
    <source>
        <dbReference type="Proteomes" id="UP000007073"/>
    </source>
</evidence>
<dbReference type="Proteomes" id="UP000007073">
    <property type="component" value="Chromosome"/>
</dbReference>
<dbReference type="AlphaFoldDB" id="Q39U01"/>
<dbReference type="HOGENOM" id="CLU_751762_0_0_7"/>
<sequence length="368" mass="41501">MYDGSGNESHIPLPDRIDLNDRANTEYLLASPTDLWIWSGVLGQAALRHYRLLTNGRSRLPDKAVRVSITKVGDEETRPGALLKLASGGIIAVWHQFRYHLDRRLDMGFAYVNPKGGITTNYPISAPGREGTPVATRWAMAQHPADGSIWAFFKRDSYHEISALHLTETAKGIKLDWVKTDFIGRNDGIHEPEGEYPYLTAVADSGNNSIALAYQNKRSEILYATDGDGNLMNGSCGQSLSQRMEPYFFAKRSLVSIVRITADGRKAFQDFPGLVERTQEFGLSVADRLWVLYRRIDCETSNYEMLQRQGEVMLRYNDGAWSEPLILGKLDVEKEYYGASLFSSPYQPHFLMRLNDGKLHLFEAKSSH</sequence>
<protein>
    <submittedName>
        <fullName evidence="1">Uncharacterized protein</fullName>
    </submittedName>
</protein>
<accession>Q39U01</accession>
<evidence type="ECO:0000313" key="1">
    <source>
        <dbReference type="EMBL" id="ABB32273.1"/>
    </source>
</evidence>
<keyword evidence="2" id="KW-1185">Reference proteome</keyword>
<dbReference type="EMBL" id="CP000148">
    <property type="protein sequence ID" value="ABB32273.1"/>
    <property type="molecule type" value="Genomic_DNA"/>
</dbReference>
<dbReference type="KEGG" id="gme:Gmet_2044"/>
<reference evidence="1 2" key="1">
    <citation type="submission" date="2005-10" db="EMBL/GenBank/DDBJ databases">
        <title>Complete sequence of Geobacter metallireducens GS-15.</title>
        <authorList>
            <consortium name="US DOE Joint Genome Institute"/>
            <person name="Copeland A."/>
            <person name="Lucas S."/>
            <person name="Lapidus A."/>
            <person name="Barry K."/>
            <person name="Detter J.C."/>
            <person name="Glavina T."/>
            <person name="Hammon N."/>
            <person name="Israni S."/>
            <person name="Pitluck S."/>
            <person name="Di Bartolo G."/>
            <person name="Chain P."/>
            <person name="Schmutz J."/>
            <person name="Larimer F."/>
            <person name="Land M."/>
            <person name="Kyrpides N."/>
            <person name="Ivanova N."/>
            <person name="Richardson P."/>
        </authorList>
    </citation>
    <scope>NUCLEOTIDE SEQUENCE [LARGE SCALE GENOMIC DNA]</scope>
    <source>
        <strain evidence="2">ATCC 53774 / DSM 7210 / GS-15</strain>
    </source>
</reference>
<name>Q39U01_GEOMG</name>
<reference evidence="1 2" key="2">
    <citation type="journal article" date="2009" name="BMC Microbiol.">
        <title>The genome sequence of Geobacter metallireducens: features of metabolism, physiology and regulation common and dissimilar to Geobacter sulfurreducens.</title>
        <authorList>
            <person name="Aklujkar M."/>
            <person name="Krushkal J."/>
            <person name="DiBartolo G."/>
            <person name="Lapidus A."/>
            <person name="Land M.L."/>
            <person name="Lovley D.R."/>
        </authorList>
    </citation>
    <scope>NUCLEOTIDE SEQUENCE [LARGE SCALE GENOMIC DNA]</scope>
    <source>
        <strain evidence="2">ATCC 53774 / DSM 7210 / GS-15</strain>
    </source>
</reference>